<evidence type="ECO:0000256" key="11">
    <source>
        <dbReference type="RuleBase" id="RU000437"/>
    </source>
</evidence>
<dbReference type="Pfam" id="PF07479">
    <property type="entry name" value="NAD_Gly3P_dh_C"/>
    <property type="match status" value="1"/>
</dbReference>
<feature type="binding site" evidence="9">
    <location>
        <begin position="255"/>
        <end position="256"/>
    </location>
    <ligand>
        <name>substrate</name>
    </ligand>
</feature>
<dbReference type="InterPro" id="IPR036291">
    <property type="entry name" value="NAD(P)-bd_dom_sf"/>
</dbReference>
<feature type="binding site" evidence="10">
    <location>
        <position position="140"/>
    </location>
    <ligand>
        <name>NAD(+)</name>
        <dbReference type="ChEBI" id="CHEBI:57540"/>
    </ligand>
</feature>
<dbReference type="InterPro" id="IPR011128">
    <property type="entry name" value="G3P_DH_NAD-dep_N"/>
</dbReference>
<dbReference type="EMBL" id="QKUB01000002">
    <property type="protein sequence ID" value="PZW01436.1"/>
    <property type="molecule type" value="Genomic_DNA"/>
</dbReference>
<sequence>MNKIAILGSGAMGTACASVLVQNNQNVTIYGIDQSELNDLRDGYNRKYFGDKFIYKFKTSSNLENTLKDANFVIIAIPTRFIEDIFKDIVSLINKKAIIINLSKGFWPNSNEFVHERMEKLSSANKKIMGIVSMIGPSFAIDIVNKNITIINAVSRDIKLAKKIKNIFSNDWFGISINDDVIGAEIGSTFKNILAIGSGLVAGMGYSINTQASLLTYGLKEIKKYALYRHAKNETIYDLCSLGDLILTGLSEKSRNYQYGKHFFNDRLDDNKITIEGLYALKYIYKELKNIKNLKLPLIESIYEIIYNKKNPDTIIKQLIKKV</sequence>
<evidence type="ECO:0000313" key="15">
    <source>
        <dbReference type="EMBL" id="PZW01436.1"/>
    </source>
</evidence>
<feature type="binding site" evidence="10">
    <location>
        <position position="255"/>
    </location>
    <ligand>
        <name>NAD(+)</name>
        <dbReference type="ChEBI" id="CHEBI:57540"/>
    </ligand>
</feature>
<feature type="binding site" evidence="9">
    <location>
        <position position="104"/>
    </location>
    <ligand>
        <name>substrate</name>
    </ligand>
</feature>
<dbReference type="SUPFAM" id="SSF51735">
    <property type="entry name" value="NAD(P)-binding Rossmann-fold domains"/>
    <property type="match status" value="1"/>
</dbReference>
<keyword evidence="16" id="KW-1185">Reference proteome</keyword>
<dbReference type="PANTHER" id="PTHR11728">
    <property type="entry name" value="GLYCEROL-3-PHOSPHATE DEHYDROGENASE"/>
    <property type="match status" value="1"/>
</dbReference>
<dbReference type="InterPro" id="IPR008927">
    <property type="entry name" value="6-PGluconate_DH-like_C_sf"/>
</dbReference>
<evidence type="ECO:0000259" key="13">
    <source>
        <dbReference type="Pfam" id="PF01210"/>
    </source>
</evidence>
<dbReference type="GO" id="GO:0008654">
    <property type="term" value="P:phospholipid biosynthetic process"/>
    <property type="evidence" value="ECO:0007669"/>
    <property type="project" value="UniProtKB-KW"/>
</dbReference>
<proteinExistence type="inferred from homology"/>
<evidence type="ECO:0000256" key="1">
    <source>
        <dbReference type="ARBA" id="ARBA00011009"/>
    </source>
</evidence>
<dbReference type="PRINTS" id="PR00077">
    <property type="entry name" value="GPDHDRGNASE"/>
</dbReference>
<dbReference type="Proteomes" id="UP000249646">
    <property type="component" value="Unassembled WGS sequence"/>
</dbReference>
<evidence type="ECO:0000256" key="6">
    <source>
        <dbReference type="ARBA" id="ARBA00023209"/>
    </source>
</evidence>
<name>A0A2W7I1X4_9BACT</name>
<feature type="domain" description="Glycerol-3-phosphate dehydrogenase NAD-dependent N-terminal" evidence="13">
    <location>
        <begin position="3"/>
        <end position="159"/>
    </location>
</feature>
<feature type="binding site" evidence="10">
    <location>
        <begin position="8"/>
        <end position="13"/>
    </location>
    <ligand>
        <name>NAD(+)</name>
        <dbReference type="ChEBI" id="CHEBI:57540"/>
    </ligand>
</feature>
<keyword evidence="3 11" id="KW-0560">Oxidoreductase</keyword>
<evidence type="ECO:0000259" key="14">
    <source>
        <dbReference type="Pfam" id="PF07479"/>
    </source>
</evidence>
<dbReference type="GO" id="GO:0046168">
    <property type="term" value="P:glycerol-3-phosphate catabolic process"/>
    <property type="evidence" value="ECO:0007669"/>
    <property type="project" value="InterPro"/>
</dbReference>
<dbReference type="InterPro" id="IPR006109">
    <property type="entry name" value="G3P_DH_NAD-dep_C"/>
</dbReference>
<evidence type="ECO:0000256" key="5">
    <source>
        <dbReference type="ARBA" id="ARBA00023098"/>
    </source>
</evidence>
<evidence type="ECO:0000256" key="3">
    <source>
        <dbReference type="ARBA" id="ARBA00023002"/>
    </source>
</evidence>
<feature type="active site" description="Proton acceptor" evidence="8">
    <location>
        <position position="191"/>
    </location>
</feature>
<dbReference type="AlphaFoldDB" id="A0A2W7I1X4"/>
<dbReference type="PANTHER" id="PTHR11728:SF1">
    <property type="entry name" value="GLYCEROL-3-PHOSPHATE DEHYDROGENASE [NAD(+)] 2, CHLOROPLASTIC"/>
    <property type="match status" value="1"/>
</dbReference>
<evidence type="ECO:0000256" key="10">
    <source>
        <dbReference type="PIRSR" id="PIRSR000114-3"/>
    </source>
</evidence>
<comment type="catalytic activity">
    <reaction evidence="12">
        <text>sn-glycerol 3-phosphate + NADP(+) = dihydroxyacetone phosphate + NADPH + H(+)</text>
        <dbReference type="Rhea" id="RHEA:11096"/>
        <dbReference type="ChEBI" id="CHEBI:15378"/>
        <dbReference type="ChEBI" id="CHEBI:57597"/>
        <dbReference type="ChEBI" id="CHEBI:57642"/>
        <dbReference type="ChEBI" id="CHEBI:57783"/>
        <dbReference type="ChEBI" id="CHEBI:58349"/>
        <dbReference type="EC" id="1.1.1.94"/>
    </reaction>
</comment>
<dbReference type="GO" id="GO:0005829">
    <property type="term" value="C:cytosol"/>
    <property type="evidence" value="ECO:0007669"/>
    <property type="project" value="TreeGrafter"/>
</dbReference>
<dbReference type="PIRSF" id="PIRSF000114">
    <property type="entry name" value="Glycerol-3-P_dh"/>
    <property type="match status" value="1"/>
</dbReference>
<keyword evidence="7" id="KW-1208">Phospholipid metabolism</keyword>
<keyword evidence="6" id="KW-0594">Phospholipid biosynthesis</keyword>
<reference evidence="15 16" key="1">
    <citation type="submission" date="2018-06" db="EMBL/GenBank/DDBJ databases">
        <title>Genomic Encyclopedia of Archaeal and Bacterial Type Strains, Phase II (KMG-II): from individual species to whole genera.</title>
        <authorList>
            <person name="Goeker M."/>
        </authorList>
    </citation>
    <scope>NUCLEOTIDE SEQUENCE [LARGE SCALE GENOMIC DNA]</scope>
    <source>
        <strain evidence="15 16">ATCC 51348</strain>
    </source>
</reference>
<dbReference type="PROSITE" id="PS00957">
    <property type="entry name" value="NAD_G3PDH"/>
    <property type="match status" value="1"/>
</dbReference>
<evidence type="ECO:0000256" key="7">
    <source>
        <dbReference type="ARBA" id="ARBA00023264"/>
    </source>
</evidence>
<keyword evidence="2" id="KW-0444">Lipid biosynthesis</keyword>
<dbReference type="InterPro" id="IPR013328">
    <property type="entry name" value="6PGD_dom2"/>
</dbReference>
<dbReference type="GO" id="GO:0051287">
    <property type="term" value="F:NAD binding"/>
    <property type="evidence" value="ECO:0007669"/>
    <property type="project" value="InterPro"/>
</dbReference>
<dbReference type="Gene3D" id="1.10.1040.10">
    <property type="entry name" value="N-(1-d-carboxylethyl)-l-norvaline Dehydrogenase, domain 2"/>
    <property type="match status" value="1"/>
</dbReference>
<evidence type="ECO:0000256" key="12">
    <source>
        <dbReference type="RuleBase" id="RU000439"/>
    </source>
</evidence>
<keyword evidence="4 10" id="KW-0520">NAD</keyword>
<feature type="domain" description="Glycerol-3-phosphate dehydrogenase NAD-dependent C-terminal" evidence="14">
    <location>
        <begin position="180"/>
        <end position="316"/>
    </location>
</feature>
<accession>A0A2W7I1X4</accession>
<evidence type="ECO:0000256" key="8">
    <source>
        <dbReference type="PIRSR" id="PIRSR000114-1"/>
    </source>
</evidence>
<dbReference type="OrthoDB" id="9812273at2"/>
<evidence type="ECO:0000256" key="2">
    <source>
        <dbReference type="ARBA" id="ARBA00022516"/>
    </source>
</evidence>
<dbReference type="GO" id="GO:0005975">
    <property type="term" value="P:carbohydrate metabolic process"/>
    <property type="evidence" value="ECO:0007669"/>
    <property type="project" value="InterPro"/>
</dbReference>
<dbReference type="EC" id="1.1.1.94" evidence="12"/>
<evidence type="ECO:0000256" key="9">
    <source>
        <dbReference type="PIRSR" id="PIRSR000114-2"/>
    </source>
</evidence>
<dbReference type="SUPFAM" id="SSF48179">
    <property type="entry name" value="6-phosphogluconate dehydrogenase C-terminal domain-like"/>
    <property type="match status" value="1"/>
</dbReference>
<feature type="binding site" evidence="10">
    <location>
        <position position="81"/>
    </location>
    <ligand>
        <name>NAD(+)</name>
        <dbReference type="ChEBI" id="CHEBI:57540"/>
    </ligand>
</feature>
<dbReference type="GO" id="GO:0141153">
    <property type="term" value="F:glycerol-3-phosphate dehydrogenase (NADP+) activity"/>
    <property type="evidence" value="ECO:0007669"/>
    <property type="project" value="RHEA"/>
</dbReference>
<evidence type="ECO:0000256" key="4">
    <source>
        <dbReference type="ARBA" id="ARBA00023027"/>
    </source>
</evidence>
<protein>
    <recommendedName>
        <fullName evidence="12">Glycerol-3-phosphate dehydrogenase</fullName>
        <ecNumber evidence="12">1.1.1.94</ecNumber>
    </recommendedName>
</protein>
<dbReference type="PROSITE" id="PS51257">
    <property type="entry name" value="PROKAR_LIPOPROTEIN"/>
    <property type="match status" value="1"/>
</dbReference>
<dbReference type="InterPro" id="IPR006168">
    <property type="entry name" value="G3P_DH_NAD-dep"/>
</dbReference>
<keyword evidence="5" id="KW-0443">Lipid metabolism</keyword>
<organism evidence="15 16">
    <name type="scientific">Metamycoplasma auris</name>
    <dbReference type="NCBI Taxonomy" id="51363"/>
    <lineage>
        <taxon>Bacteria</taxon>
        <taxon>Bacillati</taxon>
        <taxon>Mycoplasmatota</taxon>
        <taxon>Mycoplasmoidales</taxon>
        <taxon>Metamycoplasmataceae</taxon>
        <taxon>Metamycoplasma</taxon>
    </lineage>
</organism>
<dbReference type="Gene3D" id="3.40.50.720">
    <property type="entry name" value="NAD(P)-binding Rossmann-like Domain"/>
    <property type="match status" value="1"/>
</dbReference>
<evidence type="ECO:0000313" key="16">
    <source>
        <dbReference type="Proteomes" id="UP000249646"/>
    </source>
</evidence>
<dbReference type="Pfam" id="PF01210">
    <property type="entry name" value="NAD_Gly3P_dh_N"/>
    <property type="match status" value="1"/>
</dbReference>
<comment type="similarity">
    <text evidence="1 11">Belongs to the NAD-dependent glycerol-3-phosphate dehydrogenase family.</text>
</comment>
<gene>
    <name evidence="15" type="ORF">BCF89_10260</name>
</gene>
<comment type="caution">
    <text evidence="15">The sequence shown here is derived from an EMBL/GenBank/DDBJ whole genome shotgun (WGS) entry which is preliminary data.</text>
</comment>